<dbReference type="PANTHER" id="PTHR44688:SF16">
    <property type="entry name" value="DNA-BINDING TRANSCRIPTIONAL ACTIVATOR DEVR_DOSR"/>
    <property type="match status" value="1"/>
</dbReference>
<reference evidence="5 6" key="1">
    <citation type="submission" date="2022-06" db="EMBL/GenBank/DDBJ databases">
        <title>New Species of the Genus Actinoplanes, ActinopZanes ferrugineus.</title>
        <authorList>
            <person name="Ding P."/>
        </authorList>
    </citation>
    <scope>NUCLEOTIDE SEQUENCE [LARGE SCALE GENOMIC DNA]</scope>
    <source>
        <strain evidence="5 6">TRM88003</strain>
    </source>
</reference>
<gene>
    <name evidence="5" type="ORF">M1L60_30175</name>
</gene>
<evidence type="ECO:0000313" key="5">
    <source>
        <dbReference type="EMBL" id="MCO8274868.1"/>
    </source>
</evidence>
<dbReference type="EMBL" id="JAMYJR010000033">
    <property type="protein sequence ID" value="MCO8274868.1"/>
    <property type="molecule type" value="Genomic_DNA"/>
</dbReference>
<dbReference type="SUPFAM" id="SSF46894">
    <property type="entry name" value="C-terminal effector domain of the bipartite response regulators"/>
    <property type="match status" value="1"/>
</dbReference>
<keyword evidence="3" id="KW-0804">Transcription</keyword>
<protein>
    <submittedName>
        <fullName evidence="5">Helix-turn-helix transcriptional regulator</fullName>
    </submittedName>
</protein>
<name>A0ABT1DVL6_9ACTN</name>
<dbReference type="InterPro" id="IPR000792">
    <property type="entry name" value="Tscrpt_reg_LuxR_C"/>
</dbReference>
<dbReference type="InterPro" id="IPR016032">
    <property type="entry name" value="Sig_transdc_resp-reg_C-effctor"/>
</dbReference>
<organism evidence="5 6">
    <name type="scientific">Paractinoplanes aksuensis</name>
    <dbReference type="NCBI Taxonomy" id="2939490"/>
    <lineage>
        <taxon>Bacteria</taxon>
        <taxon>Bacillati</taxon>
        <taxon>Actinomycetota</taxon>
        <taxon>Actinomycetes</taxon>
        <taxon>Micromonosporales</taxon>
        <taxon>Micromonosporaceae</taxon>
        <taxon>Paractinoplanes</taxon>
    </lineage>
</organism>
<dbReference type="PROSITE" id="PS50043">
    <property type="entry name" value="HTH_LUXR_2"/>
    <property type="match status" value="1"/>
</dbReference>
<keyword evidence="2" id="KW-0238">DNA-binding</keyword>
<keyword evidence="6" id="KW-1185">Reference proteome</keyword>
<dbReference type="Pfam" id="PF00196">
    <property type="entry name" value="GerE"/>
    <property type="match status" value="1"/>
</dbReference>
<keyword evidence="1" id="KW-0805">Transcription regulation</keyword>
<dbReference type="Gene3D" id="1.10.10.10">
    <property type="entry name" value="Winged helix-like DNA-binding domain superfamily/Winged helix DNA-binding domain"/>
    <property type="match status" value="1"/>
</dbReference>
<proteinExistence type="predicted"/>
<evidence type="ECO:0000313" key="6">
    <source>
        <dbReference type="Proteomes" id="UP001523369"/>
    </source>
</evidence>
<dbReference type="InterPro" id="IPR036388">
    <property type="entry name" value="WH-like_DNA-bd_sf"/>
</dbReference>
<dbReference type="SMART" id="SM00421">
    <property type="entry name" value="HTH_LUXR"/>
    <property type="match status" value="1"/>
</dbReference>
<dbReference type="PRINTS" id="PR00038">
    <property type="entry name" value="HTHLUXR"/>
</dbReference>
<dbReference type="Proteomes" id="UP001523369">
    <property type="component" value="Unassembled WGS sequence"/>
</dbReference>
<feature type="domain" description="HTH luxR-type" evidence="4">
    <location>
        <begin position="182"/>
        <end position="247"/>
    </location>
</feature>
<dbReference type="PANTHER" id="PTHR44688">
    <property type="entry name" value="DNA-BINDING TRANSCRIPTIONAL ACTIVATOR DEVR_DOSR"/>
    <property type="match status" value="1"/>
</dbReference>
<sequence>MARSTVAATCGEAALARTLAEDSVEAHGPATDTFPGVWTRLALAVALVESGQAATAVVPDLSLIPAPLRPAALEAAVRSDLAAGRTPRSEGLAVVALHRGRAREAAELALADAEHGTVVEVARARFLAAQALAEAGDVDEAVRQLQLVCATYDRCGAPRRRAEAERLLRRLGHRRVHHRSTPRSGLATLTERELQIARLITDRRTNAEIAGELYLSRKTVETHIRNLFHKLSVTSRVEIARAVEQHDRD</sequence>
<evidence type="ECO:0000259" key="4">
    <source>
        <dbReference type="PROSITE" id="PS50043"/>
    </source>
</evidence>
<evidence type="ECO:0000256" key="1">
    <source>
        <dbReference type="ARBA" id="ARBA00023015"/>
    </source>
</evidence>
<dbReference type="CDD" id="cd06170">
    <property type="entry name" value="LuxR_C_like"/>
    <property type="match status" value="1"/>
</dbReference>
<accession>A0ABT1DVL6</accession>
<evidence type="ECO:0000256" key="3">
    <source>
        <dbReference type="ARBA" id="ARBA00023163"/>
    </source>
</evidence>
<comment type="caution">
    <text evidence="5">The sequence shown here is derived from an EMBL/GenBank/DDBJ whole genome shotgun (WGS) entry which is preliminary data.</text>
</comment>
<evidence type="ECO:0000256" key="2">
    <source>
        <dbReference type="ARBA" id="ARBA00023125"/>
    </source>
</evidence>